<evidence type="ECO:0000313" key="2">
    <source>
        <dbReference type="Proteomes" id="UP000233837"/>
    </source>
</evidence>
<reference evidence="1 2" key="2">
    <citation type="journal article" date="2017" name="Nature">
        <title>The Apostasia genome and the evolution of orchids.</title>
        <authorList>
            <person name="Zhang G.Q."/>
            <person name="Liu K.W."/>
            <person name="Li Z."/>
            <person name="Lohaus R."/>
            <person name="Hsiao Y.Y."/>
            <person name="Niu S.C."/>
            <person name="Wang J.Y."/>
            <person name="Lin Y.C."/>
            <person name="Xu Q."/>
            <person name="Chen L.J."/>
            <person name="Yoshida K."/>
            <person name="Fujiwara S."/>
            <person name="Wang Z.W."/>
            <person name="Zhang Y.Q."/>
            <person name="Mitsuda N."/>
            <person name="Wang M."/>
            <person name="Liu G.H."/>
            <person name="Pecoraro L."/>
            <person name="Huang H.X."/>
            <person name="Xiao X.J."/>
            <person name="Lin M."/>
            <person name="Wu X.Y."/>
            <person name="Wu W.L."/>
            <person name="Chen Y.Y."/>
            <person name="Chang S.B."/>
            <person name="Sakamoto S."/>
            <person name="Ohme-Takagi M."/>
            <person name="Yagi M."/>
            <person name="Zeng S.J."/>
            <person name="Shen C.Y."/>
            <person name="Yeh C.M."/>
            <person name="Luo Y.B."/>
            <person name="Tsai W.C."/>
            <person name="Van de Peer Y."/>
            <person name="Liu Z.J."/>
        </authorList>
    </citation>
    <scope>NUCLEOTIDE SEQUENCE [LARGE SCALE GENOMIC DNA]</scope>
    <source>
        <tissue evidence="1">The whole plant</tissue>
    </source>
</reference>
<proteinExistence type="predicted"/>
<reference evidence="1 2" key="1">
    <citation type="journal article" date="2016" name="Sci. Rep.">
        <title>The Dendrobium catenatum Lindl. genome sequence provides insights into polysaccharide synthase, floral development and adaptive evolution.</title>
        <authorList>
            <person name="Zhang G.Q."/>
            <person name="Xu Q."/>
            <person name="Bian C."/>
            <person name="Tsai W.C."/>
            <person name="Yeh C.M."/>
            <person name="Liu K.W."/>
            <person name="Yoshida K."/>
            <person name="Zhang L.S."/>
            <person name="Chang S.B."/>
            <person name="Chen F."/>
            <person name="Shi Y."/>
            <person name="Su Y.Y."/>
            <person name="Zhang Y.Q."/>
            <person name="Chen L.J."/>
            <person name="Yin Y."/>
            <person name="Lin M."/>
            <person name="Huang H."/>
            <person name="Deng H."/>
            <person name="Wang Z.W."/>
            <person name="Zhu S.L."/>
            <person name="Zhao X."/>
            <person name="Deng C."/>
            <person name="Niu S.C."/>
            <person name="Huang J."/>
            <person name="Wang M."/>
            <person name="Liu G.H."/>
            <person name="Yang H.J."/>
            <person name="Xiao X.J."/>
            <person name="Hsiao Y.Y."/>
            <person name="Wu W.L."/>
            <person name="Chen Y.Y."/>
            <person name="Mitsuda N."/>
            <person name="Ohme-Takagi M."/>
            <person name="Luo Y.B."/>
            <person name="Van de Peer Y."/>
            <person name="Liu Z.J."/>
        </authorList>
    </citation>
    <scope>NUCLEOTIDE SEQUENCE [LARGE SCALE GENOMIC DNA]</scope>
    <source>
        <tissue evidence="1">The whole plant</tissue>
    </source>
</reference>
<name>A0A2I0VIN6_9ASPA</name>
<sequence>MHDRRLRLILTISKNRSMYDHYGEEGLKGGVSSPAARLSSLEAMGLPCLGLIRGTLMISSLSSLDSRALWGPWVGEWNERGHDIFELDVWR</sequence>
<accession>A0A2I0VIN6</accession>
<evidence type="ECO:0000313" key="1">
    <source>
        <dbReference type="EMBL" id="PKU63271.1"/>
    </source>
</evidence>
<keyword evidence="2" id="KW-1185">Reference proteome</keyword>
<protein>
    <submittedName>
        <fullName evidence="1">Uncharacterized protein</fullName>
    </submittedName>
</protein>
<organism evidence="1 2">
    <name type="scientific">Dendrobium catenatum</name>
    <dbReference type="NCBI Taxonomy" id="906689"/>
    <lineage>
        <taxon>Eukaryota</taxon>
        <taxon>Viridiplantae</taxon>
        <taxon>Streptophyta</taxon>
        <taxon>Embryophyta</taxon>
        <taxon>Tracheophyta</taxon>
        <taxon>Spermatophyta</taxon>
        <taxon>Magnoliopsida</taxon>
        <taxon>Liliopsida</taxon>
        <taxon>Asparagales</taxon>
        <taxon>Orchidaceae</taxon>
        <taxon>Epidendroideae</taxon>
        <taxon>Malaxideae</taxon>
        <taxon>Dendrobiinae</taxon>
        <taxon>Dendrobium</taxon>
    </lineage>
</organism>
<dbReference type="AlphaFoldDB" id="A0A2I0VIN6"/>
<dbReference type="EMBL" id="KZ503505">
    <property type="protein sequence ID" value="PKU63271.1"/>
    <property type="molecule type" value="Genomic_DNA"/>
</dbReference>
<gene>
    <name evidence="1" type="ORF">MA16_Dca014737</name>
</gene>
<dbReference type="Proteomes" id="UP000233837">
    <property type="component" value="Unassembled WGS sequence"/>
</dbReference>